<evidence type="ECO:0000256" key="4">
    <source>
        <dbReference type="SAM" id="SignalP"/>
    </source>
</evidence>
<dbReference type="GO" id="GO:0046872">
    <property type="term" value="F:metal ion binding"/>
    <property type="evidence" value="ECO:0007669"/>
    <property type="project" value="UniProtKB-KW"/>
</dbReference>
<dbReference type="PIRSF" id="PIRSF039026">
    <property type="entry name" value="SiaP"/>
    <property type="match status" value="1"/>
</dbReference>
<dbReference type="EMBL" id="MAAF01000045">
    <property type="protein sequence ID" value="OUR81523.1"/>
    <property type="molecule type" value="Genomic_DNA"/>
</dbReference>
<feature type="binding site" evidence="2">
    <location>
        <position position="153"/>
    </location>
    <ligand>
        <name>substrate</name>
    </ligand>
</feature>
<feature type="binding site" evidence="3">
    <location>
        <position position="237"/>
    </location>
    <ligand>
        <name>substrate</name>
    </ligand>
</feature>
<dbReference type="Gene3D" id="3.40.190.10">
    <property type="entry name" value="Periplasmic binding protein-like II"/>
    <property type="match status" value="1"/>
</dbReference>
<dbReference type="InterPro" id="IPR038404">
    <property type="entry name" value="TRAP_DctP_sf"/>
</dbReference>
<organism evidence="5 6">
    <name type="scientific">Colwellia psychrerythraea</name>
    <name type="common">Vibrio psychroerythus</name>
    <dbReference type="NCBI Taxonomy" id="28229"/>
    <lineage>
        <taxon>Bacteria</taxon>
        <taxon>Pseudomonadati</taxon>
        <taxon>Pseudomonadota</taxon>
        <taxon>Gammaproteobacteria</taxon>
        <taxon>Alteromonadales</taxon>
        <taxon>Colwelliaceae</taxon>
        <taxon>Colwellia</taxon>
    </lineage>
</organism>
<dbReference type="GO" id="GO:0031317">
    <property type="term" value="C:tripartite ATP-independent periplasmic transporter complex"/>
    <property type="evidence" value="ECO:0007669"/>
    <property type="project" value="InterPro"/>
</dbReference>
<evidence type="ECO:0000313" key="6">
    <source>
        <dbReference type="Proteomes" id="UP000243053"/>
    </source>
</evidence>
<evidence type="ECO:0000256" key="2">
    <source>
        <dbReference type="PIRSR" id="PIRSR039026-1"/>
    </source>
</evidence>
<protein>
    <submittedName>
        <fullName evidence="5">C4-dicarboxylate ABC transporter</fullName>
    </submittedName>
</protein>
<evidence type="ECO:0000313" key="5">
    <source>
        <dbReference type="EMBL" id="OUR81523.1"/>
    </source>
</evidence>
<dbReference type="Pfam" id="PF03480">
    <property type="entry name" value="DctP"/>
    <property type="match status" value="1"/>
</dbReference>
<dbReference type="Proteomes" id="UP000243053">
    <property type="component" value="Unassembled WGS sequence"/>
</dbReference>
<keyword evidence="1 4" id="KW-0732">Signal</keyword>
<dbReference type="PANTHER" id="PTHR33376:SF5">
    <property type="entry name" value="EXTRACYTOPLASMIC SOLUTE RECEPTOR PROTEIN"/>
    <property type="match status" value="1"/>
</dbReference>
<name>A0A1Y5EFL5_COLPS</name>
<feature type="binding site" evidence="3">
    <location>
        <position position="212"/>
    </location>
    <ligand>
        <name>Na(+)</name>
        <dbReference type="ChEBI" id="CHEBI:29101"/>
    </ligand>
</feature>
<dbReference type="CDD" id="cd13604">
    <property type="entry name" value="PBP2_TRAP_ketoacid_lactate_like"/>
    <property type="match status" value="1"/>
</dbReference>
<dbReference type="GO" id="GO:0055085">
    <property type="term" value="P:transmembrane transport"/>
    <property type="evidence" value="ECO:0007669"/>
    <property type="project" value="InterPro"/>
</dbReference>
<dbReference type="PANTHER" id="PTHR33376">
    <property type="match status" value="1"/>
</dbReference>
<accession>A0A1Y5EFL5</accession>
<dbReference type="Gene3D" id="3.40.190.170">
    <property type="entry name" value="Bacterial extracellular solute-binding protein, family 7"/>
    <property type="match status" value="1"/>
</dbReference>
<proteinExistence type="predicted"/>
<sequence>MKKFPLLLLSTLIAGSFSGAAMAEKKMLLKTPIYYNSVLPSLGSTIKYVSDNIQTLSGNSLKMKIYEPNKLVNPKEILDAVSTGKVQAGYATAGNWGGKIPAARLFSAVPFGPEAPEYLAWFYHGNGNKLHQELYDDNNLNVKVQVCGVLAPETSGWFQNEINKPEDLAGLKMRFFGLGALVMEKLGVSTVGLPGGEIFPAIEKGVIDATEFSMPVVDQRIGLKKLLKYNYFPGWHQQATMMELIINKDTWKKMSERQQSVIEHLCKSATLEAIALGEAIQAPVMKQNIEDGVINKYWSPEMLTTFKTKWDEVVIEQSAADPAFKKIHDDLAKFRKTYDLWESNAFLPRPKPSL</sequence>
<feature type="binding site" evidence="2">
    <location>
        <position position="174"/>
    </location>
    <ligand>
        <name>substrate</name>
    </ligand>
</feature>
<dbReference type="InterPro" id="IPR018389">
    <property type="entry name" value="DctP_fam"/>
</dbReference>
<feature type="signal peptide" evidence="4">
    <location>
        <begin position="1"/>
        <end position="23"/>
    </location>
</feature>
<evidence type="ECO:0000256" key="3">
    <source>
        <dbReference type="PIRSR" id="PIRSR039026-2"/>
    </source>
</evidence>
<gene>
    <name evidence="5" type="ORF">A9Q75_07455</name>
</gene>
<feature type="chain" id="PRO_5013300256" evidence="4">
    <location>
        <begin position="24"/>
        <end position="354"/>
    </location>
</feature>
<reference evidence="6" key="1">
    <citation type="journal article" date="2017" name="Proc. Natl. Acad. Sci. U.S.A.">
        <title>Simulation of Deepwater Horizon oil plume reveals substrate specialization within a complex community of hydrocarbon degraders.</title>
        <authorList>
            <person name="Hu P."/>
            <person name="Dubinsky E.A."/>
            <person name="Probst A.J."/>
            <person name="Wang J."/>
            <person name="Sieber C.M.K."/>
            <person name="Tom L.M."/>
            <person name="Gardinali P."/>
            <person name="Banfield J.F."/>
            <person name="Atlas R.M."/>
            <person name="Andersen G.L."/>
        </authorList>
    </citation>
    <scope>NUCLEOTIDE SEQUENCE [LARGE SCALE GENOMIC DNA]</scope>
</reference>
<keyword evidence="3" id="KW-0479">Metal-binding</keyword>
<dbReference type="AlphaFoldDB" id="A0A1Y5EFL5"/>
<feature type="binding site" evidence="3">
    <location>
        <position position="211"/>
    </location>
    <ligand>
        <name>substrate</name>
    </ligand>
</feature>
<dbReference type="NCBIfam" id="NF037995">
    <property type="entry name" value="TRAP_S1"/>
    <property type="match status" value="1"/>
</dbReference>
<evidence type="ECO:0000256" key="1">
    <source>
        <dbReference type="ARBA" id="ARBA00022729"/>
    </source>
</evidence>
<dbReference type="InterPro" id="IPR026289">
    <property type="entry name" value="SBP_TakP-like"/>
</dbReference>
<comment type="caution">
    <text evidence="5">The sequence shown here is derived from an EMBL/GenBank/DDBJ whole genome shotgun (WGS) entry which is preliminary data.</text>
</comment>